<dbReference type="GO" id="GO:0045944">
    <property type="term" value="P:positive regulation of transcription by RNA polymerase II"/>
    <property type="evidence" value="ECO:0007669"/>
    <property type="project" value="TreeGrafter"/>
</dbReference>
<reference evidence="2 3" key="1">
    <citation type="journal article" date="2007" name="Nature">
        <title>Evolution of genes and genomes on the Drosophila phylogeny.</title>
        <authorList>
            <consortium name="Drosophila 12 Genomes Consortium"/>
            <person name="Clark A.G."/>
            <person name="Eisen M.B."/>
            <person name="Smith D.R."/>
            <person name="Bergman C.M."/>
            <person name="Oliver B."/>
            <person name="Markow T.A."/>
            <person name="Kaufman T.C."/>
            <person name="Kellis M."/>
            <person name="Gelbart W."/>
            <person name="Iyer V.N."/>
            <person name="Pollard D.A."/>
            <person name="Sackton T.B."/>
            <person name="Larracuente A.M."/>
            <person name="Singh N.D."/>
            <person name="Abad J.P."/>
            <person name="Abt D.N."/>
            <person name="Adryan B."/>
            <person name="Aguade M."/>
            <person name="Akashi H."/>
            <person name="Anderson W.W."/>
            <person name="Aquadro C.F."/>
            <person name="Ardell D.H."/>
            <person name="Arguello R."/>
            <person name="Artieri C.G."/>
            <person name="Barbash D.A."/>
            <person name="Barker D."/>
            <person name="Barsanti P."/>
            <person name="Batterham P."/>
            <person name="Batzoglou S."/>
            <person name="Begun D."/>
            <person name="Bhutkar A."/>
            <person name="Blanco E."/>
            <person name="Bosak S.A."/>
            <person name="Bradley R.K."/>
            <person name="Brand A.D."/>
            <person name="Brent M.R."/>
            <person name="Brooks A.N."/>
            <person name="Brown R.H."/>
            <person name="Butlin R.K."/>
            <person name="Caggese C."/>
            <person name="Calvi B.R."/>
            <person name="Bernardo de Carvalho A."/>
            <person name="Caspi A."/>
            <person name="Castrezana S."/>
            <person name="Celniker S.E."/>
            <person name="Chang J.L."/>
            <person name="Chapple C."/>
            <person name="Chatterji S."/>
            <person name="Chinwalla A."/>
            <person name="Civetta A."/>
            <person name="Clifton S.W."/>
            <person name="Comeron J.M."/>
            <person name="Costello J.C."/>
            <person name="Coyne J.A."/>
            <person name="Daub J."/>
            <person name="David R.G."/>
            <person name="Delcher A.L."/>
            <person name="Delehaunty K."/>
            <person name="Do C.B."/>
            <person name="Ebling H."/>
            <person name="Edwards K."/>
            <person name="Eickbush T."/>
            <person name="Evans J.D."/>
            <person name="Filipski A."/>
            <person name="Findeiss S."/>
            <person name="Freyhult E."/>
            <person name="Fulton L."/>
            <person name="Fulton R."/>
            <person name="Garcia A.C."/>
            <person name="Gardiner A."/>
            <person name="Garfield D.A."/>
            <person name="Garvin B.E."/>
            <person name="Gibson G."/>
            <person name="Gilbert D."/>
            <person name="Gnerre S."/>
            <person name="Godfrey J."/>
            <person name="Good R."/>
            <person name="Gotea V."/>
            <person name="Gravely B."/>
            <person name="Greenberg A.J."/>
            <person name="Griffiths-Jones S."/>
            <person name="Gross S."/>
            <person name="Guigo R."/>
            <person name="Gustafson E.A."/>
            <person name="Haerty W."/>
            <person name="Hahn M.W."/>
            <person name="Halligan D.L."/>
            <person name="Halpern A.L."/>
            <person name="Halter G.M."/>
            <person name="Han M.V."/>
            <person name="Heger A."/>
            <person name="Hillier L."/>
            <person name="Hinrichs A.S."/>
            <person name="Holmes I."/>
            <person name="Hoskins R.A."/>
            <person name="Hubisz M.J."/>
            <person name="Hultmark D."/>
            <person name="Huntley M.A."/>
            <person name="Jaffe D.B."/>
            <person name="Jagadeeshan S."/>
            <person name="Jeck W.R."/>
            <person name="Johnson J."/>
            <person name="Jones C.D."/>
            <person name="Jordan W.C."/>
            <person name="Karpen G.H."/>
            <person name="Kataoka E."/>
            <person name="Keightley P.D."/>
            <person name="Kheradpour P."/>
            <person name="Kirkness E.F."/>
            <person name="Koerich L.B."/>
            <person name="Kristiansen K."/>
            <person name="Kudrna D."/>
            <person name="Kulathinal R.J."/>
            <person name="Kumar S."/>
            <person name="Kwok R."/>
            <person name="Lander E."/>
            <person name="Langley C.H."/>
            <person name="Lapoint R."/>
            <person name="Lazzaro B.P."/>
            <person name="Lee S.J."/>
            <person name="Levesque L."/>
            <person name="Li R."/>
            <person name="Lin C.F."/>
            <person name="Lin M.F."/>
            <person name="Lindblad-Toh K."/>
            <person name="Llopart A."/>
            <person name="Long M."/>
            <person name="Low L."/>
            <person name="Lozovsky E."/>
            <person name="Lu J."/>
            <person name="Luo M."/>
            <person name="Machado C.A."/>
            <person name="Makalowski W."/>
            <person name="Marzo M."/>
            <person name="Matsuda M."/>
            <person name="Matzkin L."/>
            <person name="McAllister B."/>
            <person name="McBride C.S."/>
            <person name="McKernan B."/>
            <person name="McKernan K."/>
            <person name="Mendez-Lago M."/>
            <person name="Minx P."/>
            <person name="Mollenhauer M.U."/>
            <person name="Montooth K."/>
            <person name="Mount S.M."/>
            <person name="Mu X."/>
            <person name="Myers E."/>
            <person name="Negre B."/>
            <person name="Newfeld S."/>
            <person name="Nielsen R."/>
            <person name="Noor M.A."/>
            <person name="O'Grady P."/>
            <person name="Pachter L."/>
            <person name="Papaceit M."/>
            <person name="Parisi M.J."/>
            <person name="Parisi M."/>
            <person name="Parts L."/>
            <person name="Pedersen J.S."/>
            <person name="Pesole G."/>
            <person name="Phillippy A.M."/>
            <person name="Ponting C.P."/>
            <person name="Pop M."/>
            <person name="Porcelli D."/>
            <person name="Powell J.R."/>
            <person name="Prohaska S."/>
            <person name="Pruitt K."/>
            <person name="Puig M."/>
            <person name="Quesneville H."/>
            <person name="Ram K.R."/>
            <person name="Rand D."/>
            <person name="Rasmussen M.D."/>
            <person name="Reed L.K."/>
            <person name="Reenan R."/>
            <person name="Reily A."/>
            <person name="Remington K.A."/>
            <person name="Rieger T.T."/>
            <person name="Ritchie M.G."/>
            <person name="Robin C."/>
            <person name="Rogers Y.H."/>
            <person name="Rohde C."/>
            <person name="Rozas J."/>
            <person name="Rubenfield M.J."/>
            <person name="Ruiz A."/>
            <person name="Russo S."/>
            <person name="Salzberg S.L."/>
            <person name="Sanchez-Gracia A."/>
            <person name="Saranga D.J."/>
            <person name="Sato H."/>
            <person name="Schaeffer S.W."/>
            <person name="Schatz M.C."/>
            <person name="Schlenke T."/>
            <person name="Schwartz R."/>
            <person name="Segarra C."/>
            <person name="Singh R.S."/>
            <person name="Sirot L."/>
            <person name="Sirota M."/>
            <person name="Sisneros N.B."/>
            <person name="Smith C.D."/>
            <person name="Smith T.F."/>
            <person name="Spieth J."/>
            <person name="Stage D.E."/>
            <person name="Stark A."/>
            <person name="Stephan W."/>
            <person name="Strausberg R.L."/>
            <person name="Strempel S."/>
            <person name="Sturgill D."/>
            <person name="Sutton G."/>
            <person name="Sutton G.G."/>
            <person name="Tao W."/>
            <person name="Teichmann S."/>
            <person name="Tobari Y.N."/>
            <person name="Tomimura Y."/>
            <person name="Tsolas J.M."/>
            <person name="Valente V.L."/>
            <person name="Venter E."/>
            <person name="Venter J.C."/>
            <person name="Vicario S."/>
            <person name="Vieira F.G."/>
            <person name="Vilella A.J."/>
            <person name="Villasante A."/>
            <person name="Walenz B."/>
            <person name="Wang J."/>
            <person name="Wasserman M."/>
            <person name="Watts T."/>
            <person name="Wilson D."/>
            <person name="Wilson R.K."/>
            <person name="Wing R.A."/>
            <person name="Wolfner M.F."/>
            <person name="Wong A."/>
            <person name="Wong G.K."/>
            <person name="Wu C.I."/>
            <person name="Wu G."/>
            <person name="Yamamoto D."/>
            <person name="Yang H.P."/>
            <person name="Yang S.P."/>
            <person name="Yorke J.A."/>
            <person name="Yoshida K."/>
            <person name="Zdobnov E."/>
            <person name="Zhang P."/>
            <person name="Zhang Y."/>
            <person name="Zimin A.V."/>
            <person name="Baldwin J."/>
            <person name="Abdouelleil A."/>
            <person name="Abdulkadir J."/>
            <person name="Abebe A."/>
            <person name="Abera B."/>
            <person name="Abreu J."/>
            <person name="Acer S.C."/>
            <person name="Aftuck L."/>
            <person name="Alexander A."/>
            <person name="An P."/>
            <person name="Anderson E."/>
            <person name="Anderson S."/>
            <person name="Arachi H."/>
            <person name="Azer M."/>
            <person name="Bachantsang P."/>
            <person name="Barry A."/>
            <person name="Bayul T."/>
            <person name="Berlin A."/>
            <person name="Bessette D."/>
            <person name="Bloom T."/>
            <person name="Blye J."/>
            <person name="Boguslavskiy L."/>
            <person name="Bonnet C."/>
            <person name="Boukhgalter B."/>
            <person name="Bourzgui I."/>
            <person name="Brown A."/>
            <person name="Cahill P."/>
            <person name="Channer S."/>
            <person name="Cheshatsang Y."/>
            <person name="Chuda L."/>
            <person name="Citroen M."/>
            <person name="Collymore A."/>
            <person name="Cooke P."/>
            <person name="Costello M."/>
            <person name="D'Aco K."/>
            <person name="Daza R."/>
            <person name="De Haan G."/>
            <person name="DeGray S."/>
            <person name="DeMaso C."/>
            <person name="Dhargay N."/>
            <person name="Dooley K."/>
            <person name="Dooley E."/>
            <person name="Doricent M."/>
            <person name="Dorje P."/>
            <person name="Dorjee K."/>
            <person name="Dupes A."/>
            <person name="Elong R."/>
            <person name="Falk J."/>
            <person name="Farina A."/>
            <person name="Faro S."/>
            <person name="Ferguson D."/>
            <person name="Fisher S."/>
            <person name="Foley C.D."/>
            <person name="Franke A."/>
            <person name="Friedrich D."/>
            <person name="Gadbois L."/>
            <person name="Gearin G."/>
            <person name="Gearin C.R."/>
            <person name="Giannoukos G."/>
            <person name="Goode T."/>
            <person name="Graham J."/>
            <person name="Grandbois E."/>
            <person name="Grewal S."/>
            <person name="Gyaltsen K."/>
            <person name="Hafez N."/>
            <person name="Hagos B."/>
            <person name="Hall J."/>
            <person name="Henson C."/>
            <person name="Hollinger A."/>
            <person name="Honan T."/>
            <person name="Huard M.D."/>
            <person name="Hughes L."/>
            <person name="Hurhula B."/>
            <person name="Husby M.E."/>
            <person name="Kamat A."/>
            <person name="Kanga B."/>
            <person name="Kashin S."/>
            <person name="Khazanovich D."/>
            <person name="Kisner P."/>
            <person name="Lance K."/>
            <person name="Lara M."/>
            <person name="Lee W."/>
            <person name="Lennon N."/>
            <person name="Letendre F."/>
            <person name="LeVine R."/>
            <person name="Lipovsky A."/>
            <person name="Liu X."/>
            <person name="Liu J."/>
            <person name="Liu S."/>
            <person name="Lokyitsang T."/>
            <person name="Lokyitsang Y."/>
            <person name="Lubonja R."/>
            <person name="Lui A."/>
            <person name="MacDonald P."/>
            <person name="Magnisalis V."/>
            <person name="Maru K."/>
            <person name="Matthews C."/>
            <person name="McCusker W."/>
            <person name="McDonough S."/>
            <person name="Mehta T."/>
            <person name="Meldrim J."/>
            <person name="Meneus L."/>
            <person name="Mihai O."/>
            <person name="Mihalev A."/>
            <person name="Mihova T."/>
            <person name="Mittelman R."/>
            <person name="Mlenga V."/>
            <person name="Montmayeur A."/>
            <person name="Mulrain L."/>
            <person name="Navidi A."/>
            <person name="Naylor J."/>
            <person name="Negash T."/>
            <person name="Nguyen T."/>
            <person name="Nguyen N."/>
            <person name="Nicol R."/>
            <person name="Norbu C."/>
            <person name="Norbu N."/>
            <person name="Novod N."/>
            <person name="O'Neill B."/>
            <person name="Osman S."/>
            <person name="Markiewicz E."/>
            <person name="Oyono O.L."/>
            <person name="Patti C."/>
            <person name="Phunkhang P."/>
            <person name="Pierre F."/>
            <person name="Priest M."/>
            <person name="Raghuraman S."/>
            <person name="Rege F."/>
            <person name="Reyes R."/>
            <person name="Rise C."/>
            <person name="Rogov P."/>
            <person name="Ross K."/>
            <person name="Ryan E."/>
            <person name="Settipalli S."/>
            <person name="Shea T."/>
            <person name="Sherpa N."/>
            <person name="Shi L."/>
            <person name="Shih D."/>
            <person name="Sparrow T."/>
            <person name="Spaulding J."/>
            <person name="Stalker J."/>
            <person name="Stange-Thomann N."/>
            <person name="Stavropoulos S."/>
            <person name="Stone C."/>
            <person name="Strader C."/>
            <person name="Tesfaye S."/>
            <person name="Thomson T."/>
            <person name="Thoulutsang Y."/>
            <person name="Thoulutsang D."/>
            <person name="Topham K."/>
            <person name="Topping I."/>
            <person name="Tsamla T."/>
            <person name="Vassiliev H."/>
            <person name="Vo A."/>
            <person name="Wangchuk T."/>
            <person name="Wangdi T."/>
            <person name="Weiand M."/>
            <person name="Wilkinson J."/>
            <person name="Wilson A."/>
            <person name="Yadav S."/>
            <person name="Young G."/>
            <person name="Yu Q."/>
            <person name="Zembek L."/>
            <person name="Zhong D."/>
            <person name="Zimmer A."/>
            <person name="Zwirko Z."/>
            <person name="Jaffe D.B."/>
            <person name="Alvarez P."/>
            <person name="Brockman W."/>
            <person name="Butler J."/>
            <person name="Chin C."/>
            <person name="Gnerre S."/>
            <person name="Grabherr M."/>
            <person name="Kleber M."/>
            <person name="Mauceli E."/>
            <person name="MacCallum I."/>
        </authorList>
    </citation>
    <scope>NUCLEOTIDE SEQUENCE [LARGE SCALE GENOMIC DNA]</scope>
    <source>
        <strain evidence="3">Tucson 14030-0811.24</strain>
    </source>
</reference>
<dbReference type="SMR" id="B4MN23"/>
<gene>
    <name evidence="2" type="primary">Dwil\GK16575</name>
    <name evidence="2" type="ORF">Dwil_GK16575</name>
</gene>
<sequence length="187" mass="21534">MAASEHSDSEDSSVSSRIVLFNQQVEDHQNWQKINPFTHYSVKDMPKRTFLKEEYGRAPSGSRSEQRALQAQVQSLQEILQLCELIHQKGEMAQESELISVHFGQLFELYNNISDKLMGTLLGARKHKYVDFPGETLFQGRDDRVLISLERPFDELKGEILLKIEDIRCIATEKPIERPALRNAQFS</sequence>
<dbReference type="InterPro" id="IPR038095">
    <property type="entry name" value="Costars_sf"/>
</dbReference>
<dbReference type="OrthoDB" id="9871914at2759"/>
<dbReference type="GO" id="GO:0030017">
    <property type="term" value="C:sarcomere"/>
    <property type="evidence" value="ECO:0007669"/>
    <property type="project" value="TreeGrafter"/>
</dbReference>
<dbReference type="SMART" id="SM01283">
    <property type="entry name" value="Costars"/>
    <property type="match status" value="1"/>
</dbReference>
<dbReference type="PANTHER" id="PTHR22739">
    <property type="entry name" value="STRIATED MUSCLE ACTIVATOR OF RHO-DEPENDENT SIGNALING-RELATED"/>
    <property type="match status" value="1"/>
</dbReference>
<dbReference type="KEGG" id="dwi:6639622"/>
<evidence type="ECO:0000313" key="2">
    <source>
        <dbReference type="EMBL" id="EDW73579.1"/>
    </source>
</evidence>
<dbReference type="EMBL" id="CH963847">
    <property type="protein sequence ID" value="EDW73579.1"/>
    <property type="molecule type" value="Genomic_DNA"/>
</dbReference>
<dbReference type="InterPro" id="IPR026111">
    <property type="entry name" value="Abra"/>
</dbReference>
<dbReference type="Gene3D" id="1.10.10.1540">
    <property type="entry name" value="Costar domain"/>
    <property type="match status" value="1"/>
</dbReference>
<dbReference type="AlphaFoldDB" id="B4MN23"/>
<keyword evidence="3" id="KW-1185">Reference proteome</keyword>
<evidence type="ECO:0000259" key="1">
    <source>
        <dbReference type="SMART" id="SM01283"/>
    </source>
</evidence>
<name>B4MN23_DROWI</name>
<dbReference type="PhylomeDB" id="B4MN23"/>
<protein>
    <recommendedName>
        <fullName evidence="1">Costars domain-containing protein</fullName>
    </recommendedName>
</protein>
<dbReference type="PANTHER" id="PTHR22739:SF7">
    <property type="entry name" value="EG:152A3.3 PROTEIN-RELATED"/>
    <property type="match status" value="1"/>
</dbReference>
<organism evidence="2 3">
    <name type="scientific">Drosophila willistoni</name>
    <name type="common">Fruit fly</name>
    <dbReference type="NCBI Taxonomy" id="7260"/>
    <lineage>
        <taxon>Eukaryota</taxon>
        <taxon>Metazoa</taxon>
        <taxon>Ecdysozoa</taxon>
        <taxon>Arthropoda</taxon>
        <taxon>Hexapoda</taxon>
        <taxon>Insecta</taxon>
        <taxon>Pterygota</taxon>
        <taxon>Neoptera</taxon>
        <taxon>Endopterygota</taxon>
        <taxon>Diptera</taxon>
        <taxon>Brachycera</taxon>
        <taxon>Muscomorpha</taxon>
        <taxon>Ephydroidea</taxon>
        <taxon>Drosophilidae</taxon>
        <taxon>Drosophila</taxon>
        <taxon>Sophophora</taxon>
    </lineage>
</organism>
<feature type="domain" description="Costars" evidence="1">
    <location>
        <begin position="73"/>
        <end position="150"/>
    </location>
</feature>
<dbReference type="GO" id="GO:0035025">
    <property type="term" value="P:positive regulation of Rho protein signal transduction"/>
    <property type="evidence" value="ECO:0007669"/>
    <property type="project" value="InterPro"/>
</dbReference>
<dbReference type="HOGENOM" id="CLU_062244_1_0_1"/>
<dbReference type="FunCoup" id="B4MN23">
    <property type="interactions" value="1"/>
</dbReference>
<accession>B4MN23</accession>
<dbReference type="eggNOG" id="KOG3376">
    <property type="taxonomic scope" value="Eukaryota"/>
</dbReference>
<dbReference type="OMA" id="QNWMMIN"/>
<dbReference type="Pfam" id="PF14705">
    <property type="entry name" value="Costars"/>
    <property type="match status" value="1"/>
</dbReference>
<dbReference type="InParanoid" id="B4MN23"/>
<dbReference type="GO" id="GO:0003779">
    <property type="term" value="F:actin binding"/>
    <property type="evidence" value="ECO:0007669"/>
    <property type="project" value="InterPro"/>
</dbReference>
<dbReference type="InterPro" id="IPR027817">
    <property type="entry name" value="Costars_dom"/>
</dbReference>
<proteinExistence type="predicted"/>
<dbReference type="Proteomes" id="UP000007798">
    <property type="component" value="Unassembled WGS sequence"/>
</dbReference>
<evidence type="ECO:0000313" key="3">
    <source>
        <dbReference type="Proteomes" id="UP000007798"/>
    </source>
</evidence>